<dbReference type="RefSeq" id="WP_200506335.1">
    <property type="nucleotide sequence ID" value="NZ_JAEHFX010000005.1"/>
</dbReference>
<protein>
    <submittedName>
        <fullName evidence="1">Uncharacterized protein</fullName>
    </submittedName>
</protein>
<dbReference type="Proteomes" id="UP000644147">
    <property type="component" value="Unassembled WGS sequence"/>
</dbReference>
<reference evidence="1 2" key="1">
    <citation type="submission" date="2020-12" db="EMBL/GenBank/DDBJ databases">
        <title>Bacterial novel species Adhaeribacter sp. BT258 isolated from soil.</title>
        <authorList>
            <person name="Jung H.-Y."/>
        </authorList>
    </citation>
    <scope>NUCLEOTIDE SEQUENCE [LARGE SCALE GENOMIC DNA]</scope>
    <source>
        <strain evidence="1 2">BT258</strain>
    </source>
</reference>
<organism evidence="1 2">
    <name type="scientific">Adhaeribacter terrigena</name>
    <dbReference type="NCBI Taxonomy" id="2793070"/>
    <lineage>
        <taxon>Bacteria</taxon>
        <taxon>Pseudomonadati</taxon>
        <taxon>Bacteroidota</taxon>
        <taxon>Cytophagia</taxon>
        <taxon>Cytophagales</taxon>
        <taxon>Hymenobacteraceae</taxon>
        <taxon>Adhaeribacter</taxon>
    </lineage>
</organism>
<dbReference type="EMBL" id="JAEHFX010000005">
    <property type="protein sequence ID" value="MBK0403589.1"/>
    <property type="molecule type" value="Genomic_DNA"/>
</dbReference>
<keyword evidence="2" id="KW-1185">Reference proteome</keyword>
<evidence type="ECO:0000313" key="2">
    <source>
        <dbReference type="Proteomes" id="UP000644147"/>
    </source>
</evidence>
<accession>A0ABS1C2M9</accession>
<proteinExistence type="predicted"/>
<comment type="caution">
    <text evidence="1">The sequence shown here is derived from an EMBL/GenBank/DDBJ whole genome shotgun (WGS) entry which is preliminary data.</text>
</comment>
<gene>
    <name evidence="1" type="ORF">I5M27_11370</name>
</gene>
<name>A0ABS1C2M9_9BACT</name>
<sequence>MDFFETKSDVDLDVRWQDLRLDLQQKFGKRPDLNAILFLIGIQELGQGITEFTKEQKQDLMHIATCKVFSLSGFYELERVDEDGWPHYKSVKPIPPGHLKAQERMLKWHIVEYFDQLNEDYQL</sequence>
<evidence type="ECO:0000313" key="1">
    <source>
        <dbReference type="EMBL" id="MBK0403589.1"/>
    </source>
</evidence>